<dbReference type="Proteomes" id="UP000198852">
    <property type="component" value="Unassembled WGS sequence"/>
</dbReference>
<dbReference type="Pfam" id="PF09678">
    <property type="entry name" value="Caa3_CtaG"/>
    <property type="match status" value="1"/>
</dbReference>
<feature type="transmembrane region" description="Helical" evidence="6">
    <location>
        <begin position="6"/>
        <end position="26"/>
    </location>
</feature>
<evidence type="ECO:0000313" key="8">
    <source>
        <dbReference type="Proteomes" id="UP000198852"/>
    </source>
</evidence>
<dbReference type="EMBL" id="FOZX01000017">
    <property type="protein sequence ID" value="SFT09443.1"/>
    <property type="molecule type" value="Genomic_DNA"/>
</dbReference>
<reference evidence="8" key="1">
    <citation type="submission" date="2016-10" db="EMBL/GenBank/DDBJ databases">
        <authorList>
            <person name="Varghese N."/>
            <person name="Submissions S."/>
        </authorList>
    </citation>
    <scope>NUCLEOTIDE SEQUENCE [LARGE SCALE GENOMIC DNA]</scope>
    <source>
        <strain evidence="8">DSM 44771</strain>
    </source>
</reference>
<dbReference type="AlphaFoldDB" id="A0A1I6V6T5"/>
<protein>
    <submittedName>
        <fullName evidence="7">Putative membrane protein</fullName>
    </submittedName>
</protein>
<feature type="transmembrane region" description="Helical" evidence="6">
    <location>
        <begin position="221"/>
        <end position="240"/>
    </location>
</feature>
<evidence type="ECO:0000313" key="7">
    <source>
        <dbReference type="EMBL" id="SFT09443.1"/>
    </source>
</evidence>
<organism evidence="7 8">
    <name type="scientific">Saccharopolyspora flava</name>
    <dbReference type="NCBI Taxonomy" id="95161"/>
    <lineage>
        <taxon>Bacteria</taxon>
        <taxon>Bacillati</taxon>
        <taxon>Actinomycetota</taxon>
        <taxon>Actinomycetes</taxon>
        <taxon>Pseudonocardiales</taxon>
        <taxon>Pseudonocardiaceae</taxon>
        <taxon>Saccharopolyspora</taxon>
    </lineage>
</organism>
<dbReference type="OrthoDB" id="5024156at2"/>
<dbReference type="GO" id="GO:0005886">
    <property type="term" value="C:plasma membrane"/>
    <property type="evidence" value="ECO:0007669"/>
    <property type="project" value="UniProtKB-SubCell"/>
</dbReference>
<evidence type="ECO:0000256" key="4">
    <source>
        <dbReference type="ARBA" id="ARBA00022989"/>
    </source>
</evidence>
<dbReference type="InterPro" id="IPR019108">
    <property type="entry name" value="Caa3_assmbl_CtaG-rel"/>
</dbReference>
<evidence type="ECO:0000256" key="6">
    <source>
        <dbReference type="SAM" id="Phobius"/>
    </source>
</evidence>
<keyword evidence="8" id="KW-1185">Reference proteome</keyword>
<keyword evidence="5 6" id="KW-0472">Membrane</keyword>
<proteinExistence type="predicted"/>
<name>A0A1I6V6T5_9PSEU</name>
<keyword evidence="2" id="KW-1003">Cell membrane</keyword>
<comment type="subcellular location">
    <subcellularLocation>
        <location evidence="1">Cell membrane</location>
        <topology evidence="1">Multi-pass membrane protein</topology>
    </subcellularLocation>
</comment>
<evidence type="ECO:0000256" key="5">
    <source>
        <dbReference type="ARBA" id="ARBA00023136"/>
    </source>
</evidence>
<feature type="transmembrane region" description="Helical" evidence="6">
    <location>
        <begin position="179"/>
        <end position="201"/>
    </location>
</feature>
<feature type="transmembrane region" description="Helical" evidence="6">
    <location>
        <begin position="69"/>
        <end position="94"/>
    </location>
</feature>
<dbReference type="RefSeq" id="WP_093424352.1">
    <property type="nucleotide sequence ID" value="NZ_FOZX01000017.1"/>
</dbReference>
<sequence>MSTRECVVVLLSGIAILGYAIATAILRNRGAQWPTYRSALWAAGWSCAAGTLVGPFAERAHHDFVVHMAGHILLGMLAPVLIVLAAPVTLALRVLPVRAARTLARCINSPPMRVLTRPTIATLLNIGGLWVLYRTGVYAAMQTEPWLHAAVHLHVLTAGFVFTFAVLGGPDPAPHRSHAAWRATALIVAVAAHNVLAKTVYAAPPDGVSAEQAQAGGQLMYYGSAPVEILLLVLLCRSWLTSRSATTPH</sequence>
<keyword evidence="4 6" id="KW-1133">Transmembrane helix</keyword>
<keyword evidence="3 6" id="KW-0812">Transmembrane</keyword>
<evidence type="ECO:0000256" key="1">
    <source>
        <dbReference type="ARBA" id="ARBA00004651"/>
    </source>
</evidence>
<evidence type="ECO:0000256" key="2">
    <source>
        <dbReference type="ARBA" id="ARBA00022475"/>
    </source>
</evidence>
<accession>A0A1I6V6T5</accession>
<feature type="transmembrane region" description="Helical" evidence="6">
    <location>
        <begin position="145"/>
        <end position="167"/>
    </location>
</feature>
<feature type="transmembrane region" description="Helical" evidence="6">
    <location>
        <begin position="114"/>
        <end position="133"/>
    </location>
</feature>
<evidence type="ECO:0000256" key="3">
    <source>
        <dbReference type="ARBA" id="ARBA00022692"/>
    </source>
</evidence>
<dbReference type="STRING" id="95161.SAMN05660874_05659"/>
<gene>
    <name evidence="7" type="ORF">SAMN05660874_05659</name>
</gene>